<evidence type="ECO:0000256" key="6">
    <source>
        <dbReference type="SAM" id="Phobius"/>
    </source>
</evidence>
<dbReference type="GO" id="GO:0016020">
    <property type="term" value="C:membrane"/>
    <property type="evidence" value="ECO:0007669"/>
    <property type="project" value="UniProtKB-SubCell"/>
</dbReference>
<evidence type="ECO:0000256" key="5">
    <source>
        <dbReference type="PROSITE-ProRule" id="PRU01087"/>
    </source>
</evidence>
<feature type="transmembrane region" description="Helical" evidence="6">
    <location>
        <begin position="89"/>
        <end position="108"/>
    </location>
</feature>
<evidence type="ECO:0000259" key="7">
    <source>
        <dbReference type="PROSITE" id="PS51751"/>
    </source>
</evidence>
<evidence type="ECO:0000313" key="8">
    <source>
        <dbReference type="EMBL" id="KAJ6262826.1"/>
    </source>
</evidence>
<keyword evidence="4 5" id="KW-0472">Membrane</keyword>
<dbReference type="AlphaFoldDB" id="A0AAD6NKJ6"/>
<keyword evidence="3 5" id="KW-1133">Transmembrane helix</keyword>
<comment type="subcellular location">
    <subcellularLocation>
        <location evidence="1">Membrane</location>
        <topology evidence="1">Multi-pass membrane protein</topology>
    </subcellularLocation>
</comment>
<feature type="transmembrane region" description="Helical" evidence="6">
    <location>
        <begin position="149"/>
        <end position="167"/>
    </location>
</feature>
<comment type="caution">
    <text evidence="8">The sequence shown here is derived from an EMBL/GenBank/DDBJ whole genome shotgun (WGS) entry which is preliminary data.</text>
</comment>
<dbReference type="Proteomes" id="UP001221413">
    <property type="component" value="Unassembled WGS sequence"/>
</dbReference>
<dbReference type="Pfam" id="PF05241">
    <property type="entry name" value="EBP"/>
    <property type="match status" value="1"/>
</dbReference>
<dbReference type="GO" id="GO:0005783">
    <property type="term" value="C:endoplasmic reticulum"/>
    <property type="evidence" value="ECO:0007669"/>
    <property type="project" value="TreeGrafter"/>
</dbReference>
<evidence type="ECO:0000256" key="4">
    <source>
        <dbReference type="ARBA" id="ARBA00023136"/>
    </source>
</evidence>
<dbReference type="PANTHER" id="PTHR31204">
    <property type="entry name" value="SIGMA INTRACELLULAR RECEPTOR 2"/>
    <property type="match status" value="1"/>
</dbReference>
<dbReference type="InterPro" id="IPR033118">
    <property type="entry name" value="EXPERA"/>
</dbReference>
<evidence type="ECO:0000256" key="2">
    <source>
        <dbReference type="ARBA" id="ARBA00022692"/>
    </source>
</evidence>
<gene>
    <name evidence="8" type="ORF">Dda_1383</name>
</gene>
<keyword evidence="9" id="KW-1185">Reference proteome</keyword>
<proteinExistence type="predicted"/>
<evidence type="ECO:0000256" key="3">
    <source>
        <dbReference type="ARBA" id="ARBA00022989"/>
    </source>
</evidence>
<sequence>MGTPISQRPVDRFYRTVFTVILAIATEKLITSPTLQNDAVANDPVADCSPLYPDWLRPAFVRQMHKLQFETFKDPFFNFAITRPWFDSLVYMELFVLVPMNAWLLYGWTVDHPLVPLTMLMYAYHMAVTTVPCLAEISHQQALSVSEKGALFGMYGPFVALPLYMIYDAYGRASKQILALHRANGAAKAK</sequence>
<accession>A0AAD6NKJ6</accession>
<name>A0AAD6NKJ6_DREDA</name>
<organism evidence="8 9">
    <name type="scientific">Drechslerella dactyloides</name>
    <name type="common">Nematode-trapping fungus</name>
    <name type="synonym">Arthrobotrys dactyloides</name>
    <dbReference type="NCBI Taxonomy" id="74499"/>
    <lineage>
        <taxon>Eukaryota</taxon>
        <taxon>Fungi</taxon>
        <taxon>Dikarya</taxon>
        <taxon>Ascomycota</taxon>
        <taxon>Pezizomycotina</taxon>
        <taxon>Orbiliomycetes</taxon>
        <taxon>Orbiliales</taxon>
        <taxon>Orbiliaceae</taxon>
        <taxon>Drechslerella</taxon>
    </lineage>
</organism>
<evidence type="ECO:0000256" key="1">
    <source>
        <dbReference type="ARBA" id="ARBA00004141"/>
    </source>
</evidence>
<evidence type="ECO:0000313" key="9">
    <source>
        <dbReference type="Proteomes" id="UP001221413"/>
    </source>
</evidence>
<keyword evidence="2 5" id="KW-0812">Transmembrane</keyword>
<dbReference type="InterPro" id="IPR051987">
    <property type="entry name" value="Sigma-2_receptor-like"/>
</dbReference>
<dbReference type="EMBL" id="JAQGDS010000002">
    <property type="protein sequence ID" value="KAJ6262826.1"/>
    <property type="molecule type" value="Genomic_DNA"/>
</dbReference>
<reference evidence="8" key="1">
    <citation type="submission" date="2023-01" db="EMBL/GenBank/DDBJ databases">
        <title>The chitinases involved in constricting ring structure development in the nematode-trapping fungus Drechslerella dactyloides.</title>
        <authorList>
            <person name="Wang R."/>
            <person name="Zhang L."/>
            <person name="Tang P."/>
            <person name="Li S."/>
            <person name="Liang L."/>
        </authorList>
    </citation>
    <scope>NUCLEOTIDE SEQUENCE</scope>
    <source>
        <strain evidence="8">YMF1.00031</strain>
    </source>
</reference>
<dbReference type="PANTHER" id="PTHR31204:SF1">
    <property type="entry name" value="SIGMA INTRACELLULAR RECEPTOR 2"/>
    <property type="match status" value="1"/>
</dbReference>
<feature type="domain" description="EXPERA" evidence="7">
    <location>
        <begin position="10"/>
        <end position="166"/>
    </location>
</feature>
<protein>
    <recommendedName>
        <fullName evidence="7">EXPERA domain-containing protein</fullName>
    </recommendedName>
</protein>
<dbReference type="PROSITE" id="PS51751">
    <property type="entry name" value="EXPERA"/>
    <property type="match status" value="1"/>
</dbReference>